<evidence type="ECO:0000313" key="7">
    <source>
        <dbReference type="Proteomes" id="UP000193087"/>
    </source>
</evidence>
<protein>
    <recommendedName>
        <fullName evidence="5">Protein kinase domain-containing protein</fullName>
    </recommendedName>
</protein>
<dbReference type="GeneID" id="93495630"/>
<dbReference type="Pfam" id="PF00069">
    <property type="entry name" value="Pkinase"/>
    <property type="match status" value="1"/>
</dbReference>
<feature type="binding site" evidence="3">
    <location>
        <position position="60"/>
    </location>
    <ligand>
        <name>ATP</name>
        <dbReference type="ChEBI" id="CHEBI:30616"/>
    </ligand>
</feature>
<dbReference type="PROSITE" id="PS00107">
    <property type="entry name" value="PROTEIN_KINASE_ATP"/>
    <property type="match status" value="1"/>
</dbReference>
<dbReference type="Pfam" id="PF00931">
    <property type="entry name" value="NB-ARC"/>
    <property type="match status" value="1"/>
</dbReference>
<evidence type="ECO:0000256" key="1">
    <source>
        <dbReference type="ARBA" id="ARBA00022741"/>
    </source>
</evidence>
<dbReference type="Gene3D" id="1.10.510.10">
    <property type="entry name" value="Transferase(Phosphotransferase) domain 1"/>
    <property type="match status" value="1"/>
</dbReference>
<dbReference type="Pfam" id="PF25872">
    <property type="entry name" value="HTH_77"/>
    <property type="match status" value="1"/>
</dbReference>
<dbReference type="SUPFAM" id="SSF52540">
    <property type="entry name" value="P-loop containing nucleoside triphosphate hydrolases"/>
    <property type="match status" value="1"/>
</dbReference>
<dbReference type="SMART" id="SM00220">
    <property type="entry name" value="S_TKc"/>
    <property type="match status" value="1"/>
</dbReference>
<dbReference type="InterPro" id="IPR027417">
    <property type="entry name" value="P-loop_NTPase"/>
</dbReference>
<proteinExistence type="predicted"/>
<dbReference type="InterPro" id="IPR011009">
    <property type="entry name" value="Kinase-like_dom_sf"/>
</dbReference>
<dbReference type="RefSeq" id="WP_085253444.1">
    <property type="nucleotide sequence ID" value="NZ_CAJMWJ010000001.1"/>
</dbReference>
<keyword evidence="1 3" id="KW-0547">Nucleotide-binding</keyword>
<dbReference type="PROSITE" id="PS50011">
    <property type="entry name" value="PROTEIN_KINASE_DOM"/>
    <property type="match status" value="1"/>
</dbReference>
<organism evidence="6 7">
    <name type="scientific">Mycobacterium riyadhense</name>
    <dbReference type="NCBI Taxonomy" id="486698"/>
    <lineage>
        <taxon>Bacteria</taxon>
        <taxon>Bacillati</taxon>
        <taxon>Actinomycetota</taxon>
        <taxon>Actinomycetes</taxon>
        <taxon>Mycobacteriales</taxon>
        <taxon>Mycobacteriaceae</taxon>
        <taxon>Mycobacterium</taxon>
    </lineage>
</organism>
<feature type="region of interest" description="Disordered" evidence="4">
    <location>
        <begin position="308"/>
        <end position="336"/>
    </location>
</feature>
<evidence type="ECO:0000256" key="3">
    <source>
        <dbReference type="PROSITE-ProRule" id="PRU10141"/>
    </source>
</evidence>
<dbReference type="InterPro" id="IPR017441">
    <property type="entry name" value="Protein_kinase_ATP_BS"/>
</dbReference>
<sequence length="751" mass="80679">MEYDPADTEAETAAGDGVHGGIPAELAALGFDGAIEVGRGGFGTVYRCLQKALDRVVAVKVVTVERLEDQARFVREQQAMAKLTAHPNIVAVLQVGQTATGFPFLVMPFCGFGSWRERIASAGTVGVADVLRLGVKIAGALECAHRAGVVHRDVKPGNILTTDYGEPALSDFGIARTEGGFKTAPGVFHGSPAFTAPELFAGAPPNAASDVYGLGASLFTGLTGRAAFERRHGEDLLAQFVRITTQPLPDLREHGIPANLAAIIEQAMARDPGQRPSALELGQRLQQVQACHGLAVDEMVLHDGEAVDRSRSHLAHSPGSTLGRGPTAGGGLPSLSNSLVGREAELGRLHELLRCSRLVTVTGTGGVGKTALAIHAARRERVDYPDGVWLVQLGDLRDGSRVVEQVVATLGTGDQSARPPIELLVEFLGQRRALIVLDNCEHVIDDAANLVETLLPRCPRLHIVATSREVVAVGGEAVLALSPLAAASSSSDSGLEGLAASDAVTLFVQLARAEVPEFELTDDNAATVARICARLDGLPLAIELAAVRLRTMSLEQIGDELPDQYALLSHGHGNPDTRKQSLKRCIEWSYDLCSESEQQLWARLSVFGGSFDPSAAHYVSGEDLPASEFLDLLCALVDKSILIRADHDGVVCFHLLQTLRAYGRGCTSEAERVRLGRRHANWYHQLLTEAAIHRLGPRQDQWVQRLTRERPNIREALRFSSVDCPAMAMEMESFLRQFGIYDAMLSEGCYC</sequence>
<accession>A0A1X2AXC3</accession>
<evidence type="ECO:0000313" key="6">
    <source>
        <dbReference type="EMBL" id="ORW56024.1"/>
    </source>
</evidence>
<name>A0A1X2AXC3_9MYCO</name>
<comment type="caution">
    <text evidence="6">The sequence shown here is derived from an EMBL/GenBank/DDBJ whole genome shotgun (WGS) entry which is preliminary data.</text>
</comment>
<evidence type="ECO:0000256" key="4">
    <source>
        <dbReference type="SAM" id="MobiDB-lite"/>
    </source>
</evidence>
<evidence type="ECO:0000259" key="5">
    <source>
        <dbReference type="PROSITE" id="PS50011"/>
    </source>
</evidence>
<dbReference type="PROSITE" id="PS00108">
    <property type="entry name" value="PROTEIN_KINASE_ST"/>
    <property type="match status" value="1"/>
</dbReference>
<dbReference type="CDD" id="cd14014">
    <property type="entry name" value="STKc_PknB_like"/>
    <property type="match status" value="1"/>
</dbReference>
<dbReference type="InterPro" id="IPR058852">
    <property type="entry name" value="HTH_77"/>
</dbReference>
<dbReference type="STRING" id="486698.AWC22_07075"/>
<evidence type="ECO:0000256" key="2">
    <source>
        <dbReference type="ARBA" id="ARBA00022840"/>
    </source>
</evidence>
<dbReference type="GO" id="GO:0005524">
    <property type="term" value="F:ATP binding"/>
    <property type="evidence" value="ECO:0007669"/>
    <property type="project" value="UniProtKB-UniRule"/>
</dbReference>
<dbReference type="GO" id="GO:0004672">
    <property type="term" value="F:protein kinase activity"/>
    <property type="evidence" value="ECO:0007669"/>
    <property type="project" value="InterPro"/>
</dbReference>
<dbReference type="Proteomes" id="UP000193087">
    <property type="component" value="Unassembled WGS sequence"/>
</dbReference>
<feature type="domain" description="Protein kinase" evidence="5">
    <location>
        <begin position="31"/>
        <end position="295"/>
    </location>
</feature>
<dbReference type="InterPro" id="IPR002182">
    <property type="entry name" value="NB-ARC"/>
</dbReference>
<dbReference type="AlphaFoldDB" id="A0A1X2AXC3"/>
<dbReference type="PANTHER" id="PTHR47691:SF3">
    <property type="entry name" value="HTH-TYPE TRANSCRIPTIONAL REGULATOR RV0890C-RELATED"/>
    <property type="match status" value="1"/>
</dbReference>
<dbReference type="Gene3D" id="3.40.50.300">
    <property type="entry name" value="P-loop containing nucleotide triphosphate hydrolases"/>
    <property type="match status" value="1"/>
</dbReference>
<reference evidence="6 7" key="1">
    <citation type="submission" date="2016-01" db="EMBL/GenBank/DDBJ databases">
        <title>The new phylogeny of the genus Mycobacterium.</title>
        <authorList>
            <person name="Tarcisio F."/>
            <person name="Conor M."/>
            <person name="Antonella G."/>
            <person name="Elisabetta G."/>
            <person name="Giulia F.S."/>
            <person name="Sara T."/>
            <person name="Anna F."/>
            <person name="Clotilde B."/>
            <person name="Roberto B."/>
            <person name="Veronica D.S."/>
            <person name="Fabio R."/>
            <person name="Monica P."/>
            <person name="Olivier J."/>
            <person name="Enrico T."/>
            <person name="Nicola S."/>
        </authorList>
    </citation>
    <scope>NUCLEOTIDE SEQUENCE [LARGE SCALE GENOMIC DNA]</scope>
    <source>
        <strain evidence="6 7">DSM 45176</strain>
    </source>
</reference>
<keyword evidence="2 3" id="KW-0067">ATP-binding</keyword>
<dbReference type="EMBL" id="LQPQ01000257">
    <property type="protein sequence ID" value="ORW56024.1"/>
    <property type="molecule type" value="Genomic_DNA"/>
</dbReference>
<dbReference type="SUPFAM" id="SSF56112">
    <property type="entry name" value="Protein kinase-like (PK-like)"/>
    <property type="match status" value="1"/>
</dbReference>
<dbReference type="PANTHER" id="PTHR47691">
    <property type="entry name" value="REGULATOR-RELATED"/>
    <property type="match status" value="1"/>
</dbReference>
<keyword evidence="7" id="KW-1185">Reference proteome</keyword>
<dbReference type="OrthoDB" id="136365at2"/>
<dbReference type="PRINTS" id="PR00364">
    <property type="entry name" value="DISEASERSIST"/>
</dbReference>
<dbReference type="InterPro" id="IPR008271">
    <property type="entry name" value="Ser/Thr_kinase_AS"/>
</dbReference>
<gene>
    <name evidence="6" type="ORF">AWC22_07075</name>
</gene>
<dbReference type="InterPro" id="IPR000719">
    <property type="entry name" value="Prot_kinase_dom"/>
</dbReference>
<dbReference type="GO" id="GO:0043531">
    <property type="term" value="F:ADP binding"/>
    <property type="evidence" value="ECO:0007669"/>
    <property type="project" value="InterPro"/>
</dbReference>